<keyword evidence="4" id="KW-1185">Reference proteome</keyword>
<keyword evidence="2" id="KW-0472">Membrane</keyword>
<accession>A0A0C2WUD0</accession>
<evidence type="ECO:0000256" key="1">
    <source>
        <dbReference type="SAM" id="MobiDB-lite"/>
    </source>
</evidence>
<evidence type="ECO:0000313" key="3">
    <source>
        <dbReference type="EMBL" id="KIM29768.1"/>
    </source>
</evidence>
<name>A0A0C2WUD0_SERVB</name>
<evidence type="ECO:0000313" key="4">
    <source>
        <dbReference type="Proteomes" id="UP000054097"/>
    </source>
</evidence>
<keyword evidence="2" id="KW-1133">Transmembrane helix</keyword>
<feature type="region of interest" description="Disordered" evidence="1">
    <location>
        <begin position="17"/>
        <end position="43"/>
    </location>
</feature>
<reference evidence="4" key="2">
    <citation type="submission" date="2015-01" db="EMBL/GenBank/DDBJ databases">
        <title>Evolutionary Origins and Diversification of the Mycorrhizal Mutualists.</title>
        <authorList>
            <consortium name="DOE Joint Genome Institute"/>
            <consortium name="Mycorrhizal Genomics Consortium"/>
            <person name="Kohler A."/>
            <person name="Kuo A."/>
            <person name="Nagy L.G."/>
            <person name="Floudas D."/>
            <person name="Copeland A."/>
            <person name="Barry K.W."/>
            <person name="Cichocki N."/>
            <person name="Veneault-Fourrey C."/>
            <person name="LaButti K."/>
            <person name="Lindquist E.A."/>
            <person name="Lipzen A."/>
            <person name="Lundell T."/>
            <person name="Morin E."/>
            <person name="Murat C."/>
            <person name="Riley R."/>
            <person name="Ohm R."/>
            <person name="Sun H."/>
            <person name="Tunlid A."/>
            <person name="Henrissat B."/>
            <person name="Grigoriev I.V."/>
            <person name="Hibbett D.S."/>
            <person name="Martin F."/>
        </authorList>
    </citation>
    <scope>NUCLEOTIDE SEQUENCE [LARGE SCALE GENOMIC DNA]</scope>
    <source>
        <strain evidence="4">MAFF 305830</strain>
    </source>
</reference>
<dbReference type="Proteomes" id="UP000054097">
    <property type="component" value="Unassembled WGS sequence"/>
</dbReference>
<dbReference type="EMBL" id="KN824287">
    <property type="protein sequence ID" value="KIM29768.1"/>
    <property type="molecule type" value="Genomic_DNA"/>
</dbReference>
<keyword evidence="2" id="KW-0812">Transmembrane</keyword>
<feature type="transmembrane region" description="Helical" evidence="2">
    <location>
        <begin position="270"/>
        <end position="290"/>
    </location>
</feature>
<reference evidence="3 4" key="1">
    <citation type="submission" date="2014-04" db="EMBL/GenBank/DDBJ databases">
        <authorList>
            <consortium name="DOE Joint Genome Institute"/>
            <person name="Kuo A."/>
            <person name="Zuccaro A."/>
            <person name="Kohler A."/>
            <person name="Nagy L.G."/>
            <person name="Floudas D."/>
            <person name="Copeland A."/>
            <person name="Barry K.W."/>
            <person name="Cichocki N."/>
            <person name="Veneault-Fourrey C."/>
            <person name="LaButti K."/>
            <person name="Lindquist E.A."/>
            <person name="Lipzen A."/>
            <person name="Lundell T."/>
            <person name="Morin E."/>
            <person name="Murat C."/>
            <person name="Sun H."/>
            <person name="Tunlid A."/>
            <person name="Henrissat B."/>
            <person name="Grigoriev I.V."/>
            <person name="Hibbett D.S."/>
            <person name="Martin F."/>
            <person name="Nordberg H.P."/>
            <person name="Cantor M.N."/>
            <person name="Hua S.X."/>
        </authorList>
    </citation>
    <scope>NUCLEOTIDE SEQUENCE [LARGE SCALE GENOMIC DNA]</scope>
    <source>
        <strain evidence="3 4">MAFF 305830</strain>
    </source>
</reference>
<feature type="transmembrane region" description="Helical" evidence="2">
    <location>
        <begin position="210"/>
        <end position="226"/>
    </location>
</feature>
<dbReference type="AlphaFoldDB" id="A0A0C2WUD0"/>
<sequence>MSTSTTQLVNTVYQLTPSPYDADSEQDRTSVSLTRPGGAPDGELPAQVHDVPLTPKEQDTLHHAYRASTTIVVRPGAIPQIATDSPRGVRQNNLVPHLSDHMHLPVDAYPLVVCKELSVPVGPRATKRIKNILDLGIICVPDLKYDSPTGSTFTNLSTPGSRSDPLDEIFPKPTSSSYPHTSLLQVVCMFLLRTALHAMVKPSYVRREQVAFAAYVVYAALAYFGAGPPEFRFPCNDWDEWFLELLAIPQNDGPRRTLTRLQWLHRQFDIYLIFTTVLFLCHGFMVLLGIESRFHAAVGIQRMITSL</sequence>
<evidence type="ECO:0000256" key="2">
    <source>
        <dbReference type="SAM" id="Phobius"/>
    </source>
</evidence>
<dbReference type="HOGENOM" id="CLU_906621_0_0_1"/>
<organism evidence="3 4">
    <name type="scientific">Serendipita vermifera MAFF 305830</name>
    <dbReference type="NCBI Taxonomy" id="933852"/>
    <lineage>
        <taxon>Eukaryota</taxon>
        <taxon>Fungi</taxon>
        <taxon>Dikarya</taxon>
        <taxon>Basidiomycota</taxon>
        <taxon>Agaricomycotina</taxon>
        <taxon>Agaricomycetes</taxon>
        <taxon>Sebacinales</taxon>
        <taxon>Serendipitaceae</taxon>
        <taxon>Serendipita</taxon>
    </lineage>
</organism>
<protein>
    <submittedName>
        <fullName evidence="3">Uncharacterized protein</fullName>
    </submittedName>
</protein>
<gene>
    <name evidence="3" type="ORF">M408DRAFT_328607</name>
</gene>
<proteinExistence type="predicted"/>